<proteinExistence type="inferred from homology"/>
<evidence type="ECO:0000313" key="7">
    <source>
        <dbReference type="Proteomes" id="UP000263900"/>
    </source>
</evidence>
<evidence type="ECO:0000259" key="4">
    <source>
        <dbReference type="Pfam" id="PF02678"/>
    </source>
</evidence>
<evidence type="ECO:0000256" key="1">
    <source>
        <dbReference type="ARBA" id="ARBA00008416"/>
    </source>
</evidence>
<protein>
    <submittedName>
        <fullName evidence="6">Pirin family protein</fullName>
    </submittedName>
</protein>
<dbReference type="InterPro" id="IPR041602">
    <property type="entry name" value="Quercetinase_C"/>
</dbReference>
<comment type="similarity">
    <text evidence="1 3">Belongs to the pirin family.</text>
</comment>
<evidence type="ECO:0000256" key="3">
    <source>
        <dbReference type="RuleBase" id="RU003457"/>
    </source>
</evidence>
<feature type="binding site" evidence="2">
    <location>
        <position position="103"/>
    </location>
    <ligand>
        <name>Fe cation</name>
        <dbReference type="ChEBI" id="CHEBI:24875"/>
    </ligand>
</feature>
<feature type="domain" description="Quercetin 2,3-dioxygenase C-terminal cupin" evidence="5">
    <location>
        <begin position="151"/>
        <end position="235"/>
    </location>
</feature>
<dbReference type="EMBL" id="CP032157">
    <property type="protein sequence ID" value="AXY73427.1"/>
    <property type="molecule type" value="Genomic_DNA"/>
</dbReference>
<dbReference type="CDD" id="cd02910">
    <property type="entry name" value="cupin_Yhhw_N"/>
    <property type="match status" value="1"/>
</dbReference>
<accession>A0A3B7MIM1</accession>
<dbReference type="SUPFAM" id="SSF51182">
    <property type="entry name" value="RmlC-like cupins"/>
    <property type="match status" value="1"/>
</dbReference>
<evidence type="ECO:0000259" key="5">
    <source>
        <dbReference type="Pfam" id="PF17954"/>
    </source>
</evidence>
<feature type="binding site" evidence="2">
    <location>
        <position position="105"/>
    </location>
    <ligand>
        <name>Fe cation</name>
        <dbReference type="ChEBI" id="CHEBI:24875"/>
    </ligand>
</feature>
<dbReference type="OrthoDB" id="321327at2"/>
<dbReference type="InterPro" id="IPR014710">
    <property type="entry name" value="RmlC-like_jellyroll"/>
</dbReference>
<gene>
    <name evidence="6" type="ORF">D3H65_05300</name>
</gene>
<dbReference type="KEGG" id="pseg:D3H65_05300"/>
<dbReference type="RefSeq" id="WP_119049265.1">
    <property type="nucleotide sequence ID" value="NZ_CP032157.1"/>
</dbReference>
<evidence type="ECO:0000256" key="2">
    <source>
        <dbReference type="PIRSR" id="PIRSR006232-1"/>
    </source>
</evidence>
<dbReference type="GO" id="GO:0046872">
    <property type="term" value="F:metal ion binding"/>
    <property type="evidence" value="ECO:0007669"/>
    <property type="project" value="UniProtKB-KW"/>
</dbReference>
<feature type="binding site" evidence="2">
    <location>
        <position position="59"/>
    </location>
    <ligand>
        <name>Fe cation</name>
        <dbReference type="ChEBI" id="CHEBI:24875"/>
    </ligand>
</feature>
<dbReference type="PANTHER" id="PTHR43212:SF3">
    <property type="entry name" value="QUERCETIN 2,3-DIOXYGENASE"/>
    <property type="match status" value="1"/>
</dbReference>
<dbReference type="Proteomes" id="UP000263900">
    <property type="component" value="Chromosome"/>
</dbReference>
<name>A0A3B7MIM1_9BACT</name>
<dbReference type="PANTHER" id="PTHR43212">
    <property type="entry name" value="QUERCETIN 2,3-DIOXYGENASE"/>
    <property type="match status" value="1"/>
</dbReference>
<dbReference type="InterPro" id="IPR012093">
    <property type="entry name" value="Pirin"/>
</dbReference>
<organism evidence="6 7">
    <name type="scientific">Paraflavitalea soli</name>
    <dbReference type="NCBI Taxonomy" id="2315862"/>
    <lineage>
        <taxon>Bacteria</taxon>
        <taxon>Pseudomonadati</taxon>
        <taxon>Bacteroidota</taxon>
        <taxon>Chitinophagia</taxon>
        <taxon>Chitinophagales</taxon>
        <taxon>Chitinophagaceae</taxon>
        <taxon>Paraflavitalea</taxon>
    </lineage>
</organism>
<feature type="domain" description="Pirin N-terminal" evidence="4">
    <location>
        <begin position="12"/>
        <end position="121"/>
    </location>
</feature>
<reference evidence="6 7" key="1">
    <citation type="submission" date="2018-09" db="EMBL/GenBank/DDBJ databases">
        <title>Genome sequencing of strain 6GH32-13.</title>
        <authorList>
            <person name="Weon H.-Y."/>
            <person name="Heo J."/>
            <person name="Kwon S.-W."/>
        </authorList>
    </citation>
    <scope>NUCLEOTIDE SEQUENCE [LARGE SCALE GENOMIC DNA]</scope>
    <source>
        <strain evidence="6 7">5GH32-13</strain>
    </source>
</reference>
<comment type="cofactor">
    <cofactor evidence="2">
        <name>Fe cation</name>
        <dbReference type="ChEBI" id="CHEBI:24875"/>
    </cofactor>
    <text evidence="2">Binds 1 Fe cation per subunit.</text>
</comment>
<feature type="binding site" evidence="2">
    <location>
        <position position="61"/>
    </location>
    <ligand>
        <name>Fe cation</name>
        <dbReference type="ChEBI" id="CHEBI:24875"/>
    </ligand>
</feature>
<keyword evidence="2" id="KW-0408">Iron</keyword>
<dbReference type="Pfam" id="PF17954">
    <property type="entry name" value="Pirin_C_2"/>
    <property type="match status" value="1"/>
</dbReference>
<keyword evidence="7" id="KW-1185">Reference proteome</keyword>
<sequence length="239" mass="26771">MTTYTEHKAHTRGHANHGWLNSYQSFSFAGYYNPERVHFGALRVLNDDVVEGGKGFGLHPHDNMEIISIPLSGALEHKDNLGNTRVISEGEVQVMSTGTGVFHSEYNHYPDRQAQFLQIWVFPNQLNVTPRYDQITLSKEKMQNKLLPFIAPAPNNEGTSIQQNAWFSMGIFNKAQQTLYNIQQNGNGVYAFVINGSFTIDGHQLQQRDALAIENAASVNLIAETDNAQLLIIDVPMNP</sequence>
<keyword evidence="2" id="KW-0479">Metal-binding</keyword>
<dbReference type="Pfam" id="PF02678">
    <property type="entry name" value="Pirin"/>
    <property type="match status" value="1"/>
</dbReference>
<dbReference type="PIRSF" id="PIRSF006232">
    <property type="entry name" value="Pirin"/>
    <property type="match status" value="1"/>
</dbReference>
<dbReference type="Gene3D" id="2.60.120.10">
    <property type="entry name" value="Jelly Rolls"/>
    <property type="match status" value="2"/>
</dbReference>
<evidence type="ECO:0000313" key="6">
    <source>
        <dbReference type="EMBL" id="AXY73427.1"/>
    </source>
</evidence>
<dbReference type="InterPro" id="IPR003829">
    <property type="entry name" value="Pirin_N_dom"/>
</dbReference>
<dbReference type="InterPro" id="IPR011051">
    <property type="entry name" value="RmlC_Cupin_sf"/>
</dbReference>
<dbReference type="AlphaFoldDB" id="A0A3B7MIM1"/>